<dbReference type="SMART" id="SM00088">
    <property type="entry name" value="PINT"/>
    <property type="match status" value="1"/>
</dbReference>
<dbReference type="PANTHER" id="PTHR10539">
    <property type="entry name" value="26S PROTEASOME NON-ATPASE REGULATORY SUBUNIT 13"/>
    <property type="match status" value="1"/>
</dbReference>
<reference evidence="10 11" key="1">
    <citation type="submission" date="2012-10" db="EMBL/GenBank/DDBJ databases">
        <authorList>
            <consortium name="Gibbon Genome Sequencing Consortium"/>
        </authorList>
    </citation>
    <scope>NUCLEOTIDE SEQUENCE [LARGE SCALE GENOMIC DNA]</scope>
</reference>
<dbReference type="PROSITE" id="PS50250">
    <property type="entry name" value="PCI"/>
    <property type="match status" value="1"/>
</dbReference>
<comment type="subunit">
    <text evidence="3">Component of the 19S proteasome regulatory particle complex. The 26S proteasome consists of a 20S core particle (CP) and two 19S regulatory subunits (RP). The regulatory particle is made of a lid composed of 9 subunits including PSMD13, a base containing 6 ATPases and few additional components.</text>
</comment>
<sequence length="373" mass="42563">MKDVPGFLQQSQSSGPGQPAVWHRLEELYTKNFMKTLSVNLNTGKTLSSVFHFENEYIDTQWFSKTGGFYFRVNPLSLVEIILHVVRQMTDPNVALTFLEKTREKVKSSDEAVILCKTAIGALKLNIGDLQVTKETIEDVEEMLNNLPGVTSVHSRFYDLSSKYYQTIGNHASYYKDALRFLGCVDIKDLPVSEQQERAFTLGLAGLLGEGVFLMHPVLESLRNTDRQWLIDTLYAFNSGNVERFQTLKTAWGQQPDLAANEAQLLRKIQLLCLMEMTFTRPANHRQLTFEEIAKSAKITVNEVELLVMKALSVGLVKGSIDEVDRRVHMTWVQPRVLDLQQIKGMKDRLEFWCTDVKSMEMLVEHQAHDILT</sequence>
<dbReference type="GO" id="GO:0005634">
    <property type="term" value="C:nucleus"/>
    <property type="evidence" value="ECO:0007669"/>
    <property type="project" value="TreeGrafter"/>
</dbReference>
<dbReference type="Proteomes" id="UP000001073">
    <property type="component" value="Chromosome 21"/>
</dbReference>
<evidence type="ECO:0000256" key="8">
    <source>
        <dbReference type="ARBA" id="ARBA00032323"/>
    </source>
</evidence>
<evidence type="ECO:0000313" key="10">
    <source>
        <dbReference type="Ensembl" id="ENSNLEP00000027963.1"/>
    </source>
</evidence>
<evidence type="ECO:0000256" key="6">
    <source>
        <dbReference type="ARBA" id="ARBA00029749"/>
    </source>
</evidence>
<comment type="function">
    <text evidence="1">Component of the 26S proteasome, a multiprotein complex involved in the ATP-dependent degradation of ubiquitinated proteins. This complex plays a key role in the maintenance of protein homeostasis by removing misfolded or damaged proteins, which could impair cellular functions, and by removing proteins whose functions are no longer required. Therefore, the proteasome participates in numerous cellular processes, including cell cycle progression, apoptosis, or DNA damage repair.</text>
</comment>
<dbReference type="Pfam" id="PF01399">
    <property type="entry name" value="PCI"/>
    <property type="match status" value="1"/>
</dbReference>
<evidence type="ECO:0000259" key="9">
    <source>
        <dbReference type="PROSITE" id="PS50250"/>
    </source>
</evidence>
<evidence type="ECO:0000256" key="7">
    <source>
        <dbReference type="ARBA" id="ARBA00031303"/>
    </source>
</evidence>
<dbReference type="GO" id="GO:0005829">
    <property type="term" value="C:cytosol"/>
    <property type="evidence" value="ECO:0007669"/>
    <property type="project" value="TreeGrafter"/>
</dbReference>
<evidence type="ECO:0000313" key="11">
    <source>
        <dbReference type="Proteomes" id="UP000001073"/>
    </source>
</evidence>
<dbReference type="AlphaFoldDB" id="A0A2I3G9J5"/>
<dbReference type="InterPro" id="IPR035298">
    <property type="entry name" value="PSMD13"/>
</dbReference>
<reference evidence="10" key="2">
    <citation type="submission" date="2025-08" db="UniProtKB">
        <authorList>
            <consortium name="Ensembl"/>
        </authorList>
    </citation>
    <scope>IDENTIFICATION</scope>
</reference>
<name>A0A2I3G9J5_NOMLE</name>
<dbReference type="InterPro" id="IPR054179">
    <property type="entry name" value="PSD13_N"/>
</dbReference>
<dbReference type="EMBL" id="ADFV01135112">
    <property type="status" value="NOT_ANNOTATED_CDS"/>
    <property type="molecule type" value="Genomic_DNA"/>
</dbReference>
<proteinExistence type="inferred from homology"/>
<dbReference type="GO" id="GO:0005198">
    <property type="term" value="F:structural molecule activity"/>
    <property type="evidence" value="ECO:0007669"/>
    <property type="project" value="TreeGrafter"/>
</dbReference>
<dbReference type="GO" id="GO:0008541">
    <property type="term" value="C:proteasome regulatory particle, lid subcomplex"/>
    <property type="evidence" value="ECO:0007669"/>
    <property type="project" value="TreeGrafter"/>
</dbReference>
<dbReference type="Pfam" id="PF22037">
    <property type="entry name" value="PSD13_N"/>
    <property type="match status" value="1"/>
</dbReference>
<accession>A0A2I3G9J5</accession>
<keyword evidence="5" id="KW-0647">Proteasome</keyword>
<dbReference type="InterPro" id="IPR000717">
    <property type="entry name" value="PCI_dom"/>
</dbReference>
<dbReference type="EMBL" id="ADFV01135113">
    <property type="status" value="NOT_ANNOTATED_CDS"/>
    <property type="molecule type" value="Genomic_DNA"/>
</dbReference>
<organism evidence="10 11">
    <name type="scientific">Nomascus leucogenys</name>
    <name type="common">Northern white-cheeked gibbon</name>
    <name type="synonym">Hylobates leucogenys</name>
    <dbReference type="NCBI Taxonomy" id="61853"/>
    <lineage>
        <taxon>Eukaryota</taxon>
        <taxon>Metazoa</taxon>
        <taxon>Chordata</taxon>
        <taxon>Craniata</taxon>
        <taxon>Vertebrata</taxon>
        <taxon>Euteleostomi</taxon>
        <taxon>Mammalia</taxon>
        <taxon>Eutheria</taxon>
        <taxon>Euarchontoglires</taxon>
        <taxon>Primates</taxon>
        <taxon>Haplorrhini</taxon>
        <taxon>Catarrhini</taxon>
        <taxon>Hylobatidae</taxon>
        <taxon>Nomascus</taxon>
    </lineage>
</organism>
<comment type="similarity">
    <text evidence="2">Belongs to the proteasome subunit S11 family.</text>
</comment>
<dbReference type="InterPro" id="IPR036390">
    <property type="entry name" value="WH_DNA-bd_sf"/>
</dbReference>
<reference evidence="10" key="3">
    <citation type="submission" date="2025-09" db="UniProtKB">
        <authorList>
            <consortium name="Ensembl"/>
        </authorList>
    </citation>
    <scope>IDENTIFICATION</scope>
</reference>
<protein>
    <recommendedName>
        <fullName evidence="4">26S proteasome non-ATPase regulatory subunit 13</fullName>
    </recommendedName>
    <alternativeName>
        <fullName evidence="6">26S proteasome regulatory subunit RPN9</fullName>
    </alternativeName>
    <alternativeName>
        <fullName evidence="8">26S proteasome regulatory subunit S11</fullName>
    </alternativeName>
    <alternativeName>
        <fullName evidence="7">26S proteasome regulatory subunit p40.5</fullName>
    </alternativeName>
</protein>
<dbReference type="SUPFAM" id="SSF46785">
    <property type="entry name" value="Winged helix' DNA-binding domain"/>
    <property type="match status" value="1"/>
</dbReference>
<evidence type="ECO:0000256" key="1">
    <source>
        <dbReference type="ARBA" id="ARBA00002362"/>
    </source>
</evidence>
<keyword evidence="11" id="KW-1185">Reference proteome</keyword>
<evidence type="ECO:0000256" key="4">
    <source>
        <dbReference type="ARBA" id="ARBA00015732"/>
    </source>
</evidence>
<dbReference type="GO" id="GO:0006511">
    <property type="term" value="P:ubiquitin-dependent protein catabolic process"/>
    <property type="evidence" value="ECO:0007669"/>
    <property type="project" value="TreeGrafter"/>
</dbReference>
<dbReference type="GeneTree" id="ENSGT00390000001802"/>
<evidence type="ECO:0000256" key="2">
    <source>
        <dbReference type="ARBA" id="ARBA00006207"/>
    </source>
</evidence>
<gene>
    <name evidence="10" type="primary">PSMD13</name>
</gene>
<dbReference type="PANTHER" id="PTHR10539:SF0">
    <property type="entry name" value="26S PROTEASOME NON-ATPASE REGULATORY SUBUNIT 13"/>
    <property type="match status" value="1"/>
</dbReference>
<dbReference type="Ensembl" id="ENSNLET00000050916.1">
    <property type="protein sequence ID" value="ENSNLEP00000027963.1"/>
    <property type="gene ID" value="ENSNLEG00000015643.3"/>
</dbReference>
<evidence type="ECO:0000256" key="3">
    <source>
        <dbReference type="ARBA" id="ARBA00011441"/>
    </source>
</evidence>
<evidence type="ECO:0000256" key="5">
    <source>
        <dbReference type="ARBA" id="ARBA00022942"/>
    </source>
</evidence>
<feature type="domain" description="PCI" evidence="9">
    <location>
        <begin position="153"/>
        <end position="335"/>
    </location>
</feature>